<gene>
    <name evidence="6" type="ORF">FCC1311_022902</name>
</gene>
<feature type="transmembrane region" description="Helical" evidence="5">
    <location>
        <begin position="123"/>
        <end position="144"/>
    </location>
</feature>
<keyword evidence="2 5" id="KW-0812">Transmembrane</keyword>
<evidence type="ECO:0000313" key="6">
    <source>
        <dbReference type="EMBL" id="GBG26070.1"/>
    </source>
</evidence>
<comment type="caution">
    <text evidence="6">The sequence shown here is derived from an EMBL/GenBank/DDBJ whole genome shotgun (WGS) entry which is preliminary data.</text>
</comment>
<dbReference type="InterPro" id="IPR023271">
    <property type="entry name" value="Aquaporin-like"/>
</dbReference>
<organism evidence="6 7">
    <name type="scientific">Hondaea fermentalgiana</name>
    <dbReference type="NCBI Taxonomy" id="2315210"/>
    <lineage>
        <taxon>Eukaryota</taxon>
        <taxon>Sar</taxon>
        <taxon>Stramenopiles</taxon>
        <taxon>Bigyra</taxon>
        <taxon>Labyrinthulomycetes</taxon>
        <taxon>Thraustochytrida</taxon>
        <taxon>Thraustochytriidae</taxon>
        <taxon>Hondaea</taxon>
    </lineage>
</organism>
<name>A0A2R5G515_9STRA</name>
<feature type="transmembrane region" description="Helical" evidence="5">
    <location>
        <begin position="151"/>
        <end position="172"/>
    </location>
</feature>
<keyword evidence="3 5" id="KW-1133">Transmembrane helix</keyword>
<keyword evidence="4 5" id="KW-0472">Membrane</keyword>
<proteinExistence type="predicted"/>
<protein>
    <submittedName>
        <fullName evidence="6">Uncharacterized protein</fullName>
    </submittedName>
</protein>
<sequence length="226" mass="24039">MEVSSSSSVELTACVASSVLSGLALYVPPALGLEGALVWQAVLFYVSLLALSKLGLQAVTNPAIHAQNVLRNPTWARTQRAAWLSVVDLVGFAAGNLITLWTVRLIDPNISFNPIPSKAGFVLSTYAETALFEGLIVFLLQVWAMYVSESIYWESAVCTVLIFIFLDITGGYSNPSSYFSRVVLAGEMLDDASAYLLGPILGAAAAALVSQVRAQDASISKKSKSA</sequence>
<feature type="transmembrane region" description="Helical" evidence="5">
    <location>
        <begin position="81"/>
        <end position="103"/>
    </location>
</feature>
<evidence type="ECO:0000256" key="5">
    <source>
        <dbReference type="SAM" id="Phobius"/>
    </source>
</evidence>
<accession>A0A2R5G515</accession>
<dbReference type="SUPFAM" id="SSF81338">
    <property type="entry name" value="Aquaporin-like"/>
    <property type="match status" value="1"/>
</dbReference>
<evidence type="ECO:0000256" key="4">
    <source>
        <dbReference type="ARBA" id="ARBA00023136"/>
    </source>
</evidence>
<dbReference type="EMBL" id="BEYU01000018">
    <property type="protein sequence ID" value="GBG26070.1"/>
    <property type="molecule type" value="Genomic_DNA"/>
</dbReference>
<evidence type="ECO:0000256" key="1">
    <source>
        <dbReference type="ARBA" id="ARBA00004141"/>
    </source>
</evidence>
<dbReference type="GO" id="GO:0016020">
    <property type="term" value="C:membrane"/>
    <property type="evidence" value="ECO:0007669"/>
    <property type="project" value="UniProtKB-SubCell"/>
</dbReference>
<evidence type="ECO:0000256" key="2">
    <source>
        <dbReference type="ARBA" id="ARBA00022692"/>
    </source>
</evidence>
<evidence type="ECO:0000256" key="3">
    <source>
        <dbReference type="ARBA" id="ARBA00022989"/>
    </source>
</evidence>
<feature type="transmembrane region" description="Helical" evidence="5">
    <location>
        <begin position="192"/>
        <end position="212"/>
    </location>
</feature>
<keyword evidence="7" id="KW-1185">Reference proteome</keyword>
<comment type="subcellular location">
    <subcellularLocation>
        <location evidence="1">Membrane</location>
        <topology evidence="1">Multi-pass membrane protein</topology>
    </subcellularLocation>
</comment>
<feature type="transmembrane region" description="Helical" evidence="5">
    <location>
        <begin position="37"/>
        <end position="60"/>
    </location>
</feature>
<dbReference type="Proteomes" id="UP000241890">
    <property type="component" value="Unassembled WGS sequence"/>
</dbReference>
<evidence type="ECO:0000313" key="7">
    <source>
        <dbReference type="Proteomes" id="UP000241890"/>
    </source>
</evidence>
<dbReference type="InParanoid" id="A0A2R5G515"/>
<reference evidence="6 7" key="1">
    <citation type="submission" date="2017-12" db="EMBL/GenBank/DDBJ databases">
        <title>Sequencing, de novo assembly and annotation of complete genome of a new Thraustochytrid species, strain FCC1311.</title>
        <authorList>
            <person name="Sedici K."/>
            <person name="Godart F."/>
            <person name="Aiese Cigliano R."/>
            <person name="Sanseverino W."/>
            <person name="Barakat M."/>
            <person name="Ortet P."/>
            <person name="Marechal E."/>
            <person name="Cagnac O."/>
            <person name="Amato A."/>
        </authorList>
    </citation>
    <scope>NUCLEOTIDE SEQUENCE [LARGE SCALE GENOMIC DNA]</scope>
</reference>
<dbReference type="AlphaFoldDB" id="A0A2R5G515"/>